<evidence type="ECO:0000313" key="2">
    <source>
        <dbReference type="Proteomes" id="UP000281549"/>
    </source>
</evidence>
<protein>
    <submittedName>
        <fullName evidence="1">Uncharacterized protein</fullName>
    </submittedName>
</protein>
<accession>A0A4P9YE86</accession>
<evidence type="ECO:0000313" key="1">
    <source>
        <dbReference type="EMBL" id="RKP17222.1"/>
    </source>
</evidence>
<dbReference type="EMBL" id="ML005956">
    <property type="protein sequence ID" value="RKP17222.1"/>
    <property type="molecule type" value="Genomic_DNA"/>
</dbReference>
<dbReference type="AlphaFoldDB" id="A0A4P9YE86"/>
<sequence>LEAKIEDSNLVIHVEVSEILRKAVFVDWSVKSESKEQKTQLSIMINKVLPPFQTVSSITMWPEHHSLKQWQQGVDEVTVYIVQMFEDRRLEVYNKIQVDIRIMNNIQMDVPSGSFLVCNEYGFCMRCPRLDDLNLDDDRGTCFCLLPESIIC</sequence>
<gene>
    <name evidence="1" type="ORF">ROZALSC1DRAFT_24420</name>
</gene>
<proteinExistence type="predicted"/>
<organism evidence="1 2">
    <name type="scientific">Rozella allomycis (strain CSF55)</name>
    <dbReference type="NCBI Taxonomy" id="988480"/>
    <lineage>
        <taxon>Eukaryota</taxon>
        <taxon>Fungi</taxon>
        <taxon>Fungi incertae sedis</taxon>
        <taxon>Cryptomycota</taxon>
        <taxon>Cryptomycota incertae sedis</taxon>
        <taxon>Rozella</taxon>
    </lineage>
</organism>
<dbReference type="Proteomes" id="UP000281549">
    <property type="component" value="Unassembled WGS sequence"/>
</dbReference>
<reference evidence="2" key="1">
    <citation type="journal article" date="2018" name="Nat. Microbiol.">
        <title>Leveraging single-cell genomics to expand the fungal tree of life.</title>
        <authorList>
            <person name="Ahrendt S.R."/>
            <person name="Quandt C.A."/>
            <person name="Ciobanu D."/>
            <person name="Clum A."/>
            <person name="Salamov A."/>
            <person name="Andreopoulos B."/>
            <person name="Cheng J.F."/>
            <person name="Woyke T."/>
            <person name="Pelin A."/>
            <person name="Henrissat B."/>
            <person name="Reynolds N.K."/>
            <person name="Benny G.L."/>
            <person name="Smith M.E."/>
            <person name="James T.Y."/>
            <person name="Grigoriev I.V."/>
        </authorList>
    </citation>
    <scope>NUCLEOTIDE SEQUENCE [LARGE SCALE GENOMIC DNA]</scope>
    <source>
        <strain evidence="2">CSF55</strain>
    </source>
</reference>
<feature type="non-terminal residue" evidence="1">
    <location>
        <position position="1"/>
    </location>
</feature>
<name>A0A4P9YE86_ROZAC</name>